<dbReference type="OrthoDB" id="82298at2759"/>
<gene>
    <name evidence="1" type="ORF">SDRG_07004</name>
</gene>
<accession>T0QLX3</accession>
<dbReference type="Proteomes" id="UP000030762">
    <property type="component" value="Unassembled WGS sequence"/>
</dbReference>
<dbReference type="InParanoid" id="T0QLX3"/>
<keyword evidence="2" id="KW-1185">Reference proteome</keyword>
<dbReference type="GeneID" id="19947731"/>
<dbReference type="AlphaFoldDB" id="T0QLX3"/>
<dbReference type="OMA" id="PWMLVTD"/>
<dbReference type="RefSeq" id="XP_008611043.1">
    <property type="nucleotide sequence ID" value="XM_008612821.1"/>
</dbReference>
<reference evidence="1 2" key="1">
    <citation type="submission" date="2012-04" db="EMBL/GenBank/DDBJ databases">
        <title>The Genome Sequence of Saprolegnia declina VS20.</title>
        <authorList>
            <consortium name="The Broad Institute Genome Sequencing Platform"/>
            <person name="Russ C."/>
            <person name="Nusbaum C."/>
            <person name="Tyler B."/>
            <person name="van West P."/>
            <person name="Dieguez-Uribeondo J."/>
            <person name="de Bruijn I."/>
            <person name="Tripathy S."/>
            <person name="Jiang R."/>
            <person name="Young S.K."/>
            <person name="Zeng Q."/>
            <person name="Gargeya S."/>
            <person name="Fitzgerald M."/>
            <person name="Haas B."/>
            <person name="Abouelleil A."/>
            <person name="Alvarado L."/>
            <person name="Arachchi H.M."/>
            <person name="Berlin A."/>
            <person name="Chapman S.B."/>
            <person name="Goldberg J."/>
            <person name="Griggs A."/>
            <person name="Gujja S."/>
            <person name="Hansen M."/>
            <person name="Howarth C."/>
            <person name="Imamovic A."/>
            <person name="Larimer J."/>
            <person name="McCowen C."/>
            <person name="Montmayeur A."/>
            <person name="Murphy C."/>
            <person name="Neiman D."/>
            <person name="Pearson M."/>
            <person name="Priest M."/>
            <person name="Roberts A."/>
            <person name="Saif S."/>
            <person name="Shea T."/>
            <person name="Sisk P."/>
            <person name="Sykes S."/>
            <person name="Wortman J."/>
            <person name="Nusbaum C."/>
            <person name="Birren B."/>
        </authorList>
    </citation>
    <scope>NUCLEOTIDE SEQUENCE [LARGE SCALE GENOMIC DNA]</scope>
    <source>
        <strain evidence="1 2">VS20</strain>
    </source>
</reference>
<protein>
    <submittedName>
        <fullName evidence="1">Uncharacterized protein</fullName>
    </submittedName>
</protein>
<dbReference type="VEuPathDB" id="FungiDB:SDRG_07004"/>
<organism evidence="1 2">
    <name type="scientific">Saprolegnia diclina (strain VS20)</name>
    <dbReference type="NCBI Taxonomy" id="1156394"/>
    <lineage>
        <taxon>Eukaryota</taxon>
        <taxon>Sar</taxon>
        <taxon>Stramenopiles</taxon>
        <taxon>Oomycota</taxon>
        <taxon>Saprolegniomycetes</taxon>
        <taxon>Saprolegniales</taxon>
        <taxon>Saprolegniaceae</taxon>
        <taxon>Saprolegnia</taxon>
    </lineage>
</organism>
<sequence>MLRAIGLALAAATATYARHIGIFHEHAHPTAGGNSGIFHVPASTAVTTYRATYLKAVADCLDQTQDDIIGSFLKAVPTTNGPWMLVTDMSAADVASDDCPSVPKAYHRYVKQLNASIAGFMETLPQNDYTTTVMDAVSCDVHLPNVTTTKYDDAWWNRPATHLGGRMRTPTKGLMRGAMRSSVQATPASAMCPTAAWTLQRPDGSFLNVTAPAKTVTVALDLNATMFGSFSVVSIDSAADT</sequence>
<evidence type="ECO:0000313" key="1">
    <source>
        <dbReference type="EMBL" id="EQC35726.1"/>
    </source>
</evidence>
<dbReference type="EMBL" id="JH767150">
    <property type="protein sequence ID" value="EQC35726.1"/>
    <property type="molecule type" value="Genomic_DNA"/>
</dbReference>
<name>T0QLX3_SAPDV</name>
<evidence type="ECO:0000313" key="2">
    <source>
        <dbReference type="Proteomes" id="UP000030762"/>
    </source>
</evidence>
<proteinExistence type="predicted"/>